<keyword evidence="2" id="KW-1133">Transmembrane helix</keyword>
<dbReference type="EMBL" id="BK016227">
    <property type="protein sequence ID" value="DAG03352.1"/>
    <property type="molecule type" value="Genomic_DNA"/>
</dbReference>
<keyword evidence="1" id="KW-0175">Coiled coil</keyword>
<reference evidence="3" key="1">
    <citation type="journal article" date="2021" name="Proc. Natl. Acad. Sci. U.S.A.">
        <title>A Catalog of Tens of Thousands of Viruses from Human Metagenomes Reveals Hidden Associations with Chronic Diseases.</title>
        <authorList>
            <person name="Tisza M.J."/>
            <person name="Buck C.B."/>
        </authorList>
    </citation>
    <scope>NUCLEOTIDE SEQUENCE</scope>
    <source>
        <strain evidence="3">Ct6rT12</strain>
    </source>
</reference>
<keyword evidence="2" id="KW-0812">Transmembrane</keyword>
<protein>
    <submittedName>
        <fullName evidence="3">Uncharacterized protein</fullName>
    </submittedName>
</protein>
<keyword evidence="2" id="KW-0472">Membrane</keyword>
<organism evidence="3">
    <name type="scientific">Siphoviridae sp. ct6rT12</name>
    <dbReference type="NCBI Taxonomy" id="2825346"/>
    <lineage>
        <taxon>Viruses</taxon>
        <taxon>Duplodnaviria</taxon>
        <taxon>Heunggongvirae</taxon>
        <taxon>Uroviricota</taxon>
        <taxon>Caudoviricetes</taxon>
    </lineage>
</organism>
<evidence type="ECO:0000256" key="1">
    <source>
        <dbReference type="SAM" id="Coils"/>
    </source>
</evidence>
<sequence>MVIKKMETRDYLRKLITRANKEAGVTYNAGKLNSKEECEKYLLNLIKDLKNAPKDNNAYIKEINELKEEIEIINKKTAIVTKVNIELNDKLKKLESERIFYITQAKEAGEKREKAEKDEEYFKNLAKYWNNEYHIKDAKSDFLFNINFVLFFIAGIEAISIVILLLTGYNYGL</sequence>
<feature type="coiled-coil region" evidence="1">
    <location>
        <begin position="49"/>
        <end position="76"/>
    </location>
</feature>
<proteinExistence type="predicted"/>
<name>A0A8S5V9I5_9CAUD</name>
<accession>A0A8S5V9I5</accession>
<feature type="transmembrane region" description="Helical" evidence="2">
    <location>
        <begin position="142"/>
        <end position="166"/>
    </location>
</feature>
<evidence type="ECO:0000313" key="3">
    <source>
        <dbReference type="EMBL" id="DAG03352.1"/>
    </source>
</evidence>
<evidence type="ECO:0000256" key="2">
    <source>
        <dbReference type="SAM" id="Phobius"/>
    </source>
</evidence>